<dbReference type="GeneID" id="9578818"/>
<feature type="signal peptide" evidence="1">
    <location>
        <begin position="1"/>
        <end position="24"/>
    </location>
</feature>
<protein>
    <submittedName>
        <fullName evidence="2">Uncharacterized protein</fullName>
    </submittedName>
</protein>
<accession>D4DA21</accession>
<dbReference type="RefSeq" id="XP_003021935.1">
    <property type="nucleotide sequence ID" value="XM_003021889.1"/>
</dbReference>
<dbReference type="HOGENOM" id="CLU_2706589_0_0_1"/>
<feature type="chain" id="PRO_5003056326" evidence="1">
    <location>
        <begin position="25"/>
        <end position="73"/>
    </location>
</feature>
<evidence type="ECO:0000313" key="2">
    <source>
        <dbReference type="EMBL" id="EFE41317.1"/>
    </source>
</evidence>
<dbReference type="AlphaFoldDB" id="D4DA21"/>
<keyword evidence="1" id="KW-0732">Signal</keyword>
<keyword evidence="3" id="KW-1185">Reference proteome</keyword>
<proteinExistence type="predicted"/>
<dbReference type="Proteomes" id="UP000008383">
    <property type="component" value="Unassembled WGS sequence"/>
</dbReference>
<dbReference type="EMBL" id="ACYE01000203">
    <property type="protein sequence ID" value="EFE41317.1"/>
    <property type="molecule type" value="Genomic_DNA"/>
</dbReference>
<sequence length="73" mass="7809">MALVAQVQGLLLAWIASGVADAAAGVRKKKTWADEGPKEDGAEEEQCLLSINVIVVHGIPYLISVMLEPEYVC</sequence>
<name>D4DA21_TRIVH</name>
<organism evidence="2 3">
    <name type="scientific">Trichophyton verrucosum (strain HKI 0517)</name>
    <dbReference type="NCBI Taxonomy" id="663202"/>
    <lineage>
        <taxon>Eukaryota</taxon>
        <taxon>Fungi</taxon>
        <taxon>Dikarya</taxon>
        <taxon>Ascomycota</taxon>
        <taxon>Pezizomycotina</taxon>
        <taxon>Eurotiomycetes</taxon>
        <taxon>Eurotiomycetidae</taxon>
        <taxon>Onygenales</taxon>
        <taxon>Arthrodermataceae</taxon>
        <taxon>Trichophyton</taxon>
    </lineage>
</organism>
<gene>
    <name evidence="2" type="ORF">TRV_03965</name>
</gene>
<comment type="caution">
    <text evidence="2">The sequence shown here is derived from an EMBL/GenBank/DDBJ whole genome shotgun (WGS) entry which is preliminary data.</text>
</comment>
<dbReference type="KEGG" id="tve:TRV_03965"/>
<reference evidence="3" key="1">
    <citation type="journal article" date="2011" name="Genome Biol.">
        <title>Comparative and functional genomics provide insights into the pathogenicity of dermatophytic fungi.</title>
        <authorList>
            <person name="Burmester A."/>
            <person name="Shelest E."/>
            <person name="Gloeckner G."/>
            <person name="Heddergott C."/>
            <person name="Schindler S."/>
            <person name="Staib P."/>
            <person name="Heidel A."/>
            <person name="Felder M."/>
            <person name="Petzold A."/>
            <person name="Szafranski K."/>
            <person name="Feuermann M."/>
            <person name="Pedruzzi I."/>
            <person name="Priebe S."/>
            <person name="Groth M."/>
            <person name="Winkler R."/>
            <person name="Li W."/>
            <person name="Kniemeyer O."/>
            <person name="Schroeckh V."/>
            <person name="Hertweck C."/>
            <person name="Hube B."/>
            <person name="White T.C."/>
            <person name="Platzer M."/>
            <person name="Guthke R."/>
            <person name="Heitman J."/>
            <person name="Woestemeyer J."/>
            <person name="Zipfel P.F."/>
            <person name="Monod M."/>
            <person name="Brakhage A.A."/>
        </authorList>
    </citation>
    <scope>NUCLEOTIDE SEQUENCE [LARGE SCALE GENOMIC DNA]</scope>
    <source>
        <strain evidence="3">HKI 0517</strain>
    </source>
</reference>
<evidence type="ECO:0000313" key="3">
    <source>
        <dbReference type="Proteomes" id="UP000008383"/>
    </source>
</evidence>
<evidence type="ECO:0000256" key="1">
    <source>
        <dbReference type="SAM" id="SignalP"/>
    </source>
</evidence>